<organism evidence="1 2">
    <name type="scientific">Petrolisthes manimaculis</name>
    <dbReference type="NCBI Taxonomy" id="1843537"/>
    <lineage>
        <taxon>Eukaryota</taxon>
        <taxon>Metazoa</taxon>
        <taxon>Ecdysozoa</taxon>
        <taxon>Arthropoda</taxon>
        <taxon>Crustacea</taxon>
        <taxon>Multicrustacea</taxon>
        <taxon>Malacostraca</taxon>
        <taxon>Eumalacostraca</taxon>
        <taxon>Eucarida</taxon>
        <taxon>Decapoda</taxon>
        <taxon>Pleocyemata</taxon>
        <taxon>Anomura</taxon>
        <taxon>Galatheoidea</taxon>
        <taxon>Porcellanidae</taxon>
        <taxon>Petrolisthes</taxon>
    </lineage>
</organism>
<accession>A0AAE1TP15</accession>
<dbReference type="AlphaFoldDB" id="A0AAE1TP15"/>
<gene>
    <name evidence="1" type="ORF">Pmani_034541</name>
</gene>
<dbReference type="Proteomes" id="UP001292094">
    <property type="component" value="Unassembled WGS sequence"/>
</dbReference>
<keyword evidence="2" id="KW-1185">Reference proteome</keyword>
<comment type="caution">
    <text evidence="1">The sequence shown here is derived from an EMBL/GenBank/DDBJ whole genome shotgun (WGS) entry which is preliminary data.</text>
</comment>
<evidence type="ECO:0000313" key="2">
    <source>
        <dbReference type="Proteomes" id="UP001292094"/>
    </source>
</evidence>
<proteinExistence type="predicted"/>
<dbReference type="EMBL" id="JAWZYT010004751">
    <property type="protein sequence ID" value="KAK4292713.1"/>
    <property type="molecule type" value="Genomic_DNA"/>
</dbReference>
<evidence type="ECO:0000313" key="1">
    <source>
        <dbReference type="EMBL" id="KAK4292713.1"/>
    </source>
</evidence>
<protein>
    <submittedName>
        <fullName evidence="1">Uncharacterized protein</fullName>
    </submittedName>
</protein>
<name>A0AAE1TP15_9EUCA</name>
<reference evidence="1" key="1">
    <citation type="submission" date="2023-11" db="EMBL/GenBank/DDBJ databases">
        <title>Genome assemblies of two species of porcelain crab, Petrolisthes cinctipes and Petrolisthes manimaculis (Anomura: Porcellanidae).</title>
        <authorList>
            <person name="Angst P."/>
        </authorList>
    </citation>
    <scope>NUCLEOTIDE SEQUENCE</scope>
    <source>
        <strain evidence="1">PB745_02</strain>
        <tissue evidence="1">Gill</tissue>
    </source>
</reference>
<sequence>MPILQNEAHLTALNVEIAEQALHVEELLGEQKKMVTECFRKLGNDNELILRIKRLDLNISNQPLDTEKGLTMGGCVEKTVGEGGGGHMVVEVYSGPRHDLQYPKEQ</sequence>